<feature type="compositionally biased region" description="Polar residues" evidence="1">
    <location>
        <begin position="1"/>
        <end position="13"/>
    </location>
</feature>
<proteinExistence type="predicted"/>
<dbReference type="InterPro" id="IPR036465">
    <property type="entry name" value="vWFA_dom_sf"/>
</dbReference>
<dbReference type="Gene3D" id="3.40.50.410">
    <property type="entry name" value="von Willebrand factor, type A domain"/>
    <property type="match status" value="1"/>
</dbReference>
<evidence type="ECO:0000256" key="1">
    <source>
        <dbReference type="SAM" id="MobiDB-lite"/>
    </source>
</evidence>
<gene>
    <name evidence="3" type="ORF">PVK37_18190</name>
</gene>
<dbReference type="Proteomes" id="UP001219605">
    <property type="component" value="Chromosome"/>
</dbReference>
<organism evidence="3 4">
    <name type="scientific">Micromonospora cathayae</name>
    <dbReference type="NCBI Taxonomy" id="3028804"/>
    <lineage>
        <taxon>Bacteria</taxon>
        <taxon>Bacillati</taxon>
        <taxon>Actinomycetota</taxon>
        <taxon>Actinomycetes</taxon>
        <taxon>Micromonosporales</taxon>
        <taxon>Micromonosporaceae</taxon>
        <taxon>Micromonospora</taxon>
    </lineage>
</organism>
<feature type="domain" description="VWFA" evidence="2">
    <location>
        <begin position="5"/>
        <end position="145"/>
    </location>
</feature>
<accession>A0ABY7ZIS2</accession>
<name>A0ABY7ZIS2_9ACTN</name>
<evidence type="ECO:0000313" key="4">
    <source>
        <dbReference type="Proteomes" id="UP001219605"/>
    </source>
</evidence>
<dbReference type="RefSeq" id="WP_275028651.1">
    <property type="nucleotide sequence ID" value="NZ_CP118615.1"/>
</dbReference>
<dbReference type="Pfam" id="PF00092">
    <property type="entry name" value="VWA"/>
    <property type="match status" value="1"/>
</dbReference>
<keyword evidence="4" id="KW-1185">Reference proteome</keyword>
<dbReference type="SUPFAM" id="SSF53300">
    <property type="entry name" value="vWA-like"/>
    <property type="match status" value="1"/>
</dbReference>
<feature type="region of interest" description="Disordered" evidence="1">
    <location>
        <begin position="1"/>
        <end position="20"/>
    </location>
</feature>
<dbReference type="EMBL" id="CP118615">
    <property type="protein sequence ID" value="WDZ82413.1"/>
    <property type="molecule type" value="Genomic_DNA"/>
</dbReference>
<evidence type="ECO:0000313" key="3">
    <source>
        <dbReference type="EMBL" id="WDZ82413.1"/>
    </source>
</evidence>
<dbReference type="InterPro" id="IPR002035">
    <property type="entry name" value="VWF_A"/>
</dbReference>
<dbReference type="PROSITE" id="PS50234">
    <property type="entry name" value="VWFA"/>
    <property type="match status" value="1"/>
</dbReference>
<evidence type="ECO:0000259" key="2">
    <source>
        <dbReference type="PROSITE" id="PS50234"/>
    </source>
</evidence>
<protein>
    <submittedName>
        <fullName evidence="3">VWA domain-containing protein</fullName>
    </submittedName>
</protein>
<sequence length="148" mass="16649">MWGGSFSSETAQRPKSPYSEEVRLSAFDQKTFTREINDLHVEGDTELYATVRAAHRHMLDNYDPSRINAVVLLTDGKNEYPKGVDLARLLRDDAFDPERPIKIFCIAFDEQSDFGTLDRIAKASAGKAFDARDPAKIDDAFVKLVSSF</sequence>
<reference evidence="3 4" key="1">
    <citation type="submission" date="2023-02" db="EMBL/GenBank/DDBJ databases">
        <authorList>
            <person name="Mo P."/>
        </authorList>
    </citation>
    <scope>NUCLEOTIDE SEQUENCE [LARGE SCALE GENOMIC DNA]</scope>
    <source>
        <strain evidence="3 4">HUAS 3</strain>
    </source>
</reference>